<dbReference type="GO" id="GO:0016793">
    <property type="term" value="F:triphosphoric monoester hydrolase activity"/>
    <property type="evidence" value="ECO:0007669"/>
    <property type="project" value="InterPro"/>
</dbReference>
<dbReference type="Gene3D" id="1.10.3210.10">
    <property type="entry name" value="Hypothetical protein af1432"/>
    <property type="match status" value="1"/>
</dbReference>
<keyword evidence="4" id="KW-1185">Reference proteome</keyword>
<gene>
    <name evidence="3" type="ORF">AVO44_16080</name>
</gene>
<dbReference type="STRING" id="1685378.AVO44_16080"/>
<comment type="caution">
    <text evidence="3">The sequence shown here is derived from an EMBL/GenBank/DDBJ whole genome shotgun (WGS) entry which is preliminary data.</text>
</comment>
<organism evidence="3 4">
    <name type="scientific">Ruegeria profundi</name>
    <dbReference type="NCBI Taxonomy" id="1685378"/>
    <lineage>
        <taxon>Bacteria</taxon>
        <taxon>Pseudomonadati</taxon>
        <taxon>Pseudomonadota</taxon>
        <taxon>Alphaproteobacteria</taxon>
        <taxon>Rhodobacterales</taxon>
        <taxon>Roseobacteraceae</taxon>
        <taxon>Ruegeria</taxon>
    </lineage>
</organism>
<evidence type="ECO:0000313" key="3">
    <source>
        <dbReference type="EMBL" id="KUJ77858.1"/>
    </source>
</evidence>
<dbReference type="Pfam" id="PF01966">
    <property type="entry name" value="HD"/>
    <property type="match status" value="1"/>
</dbReference>
<dbReference type="AlphaFoldDB" id="A0A0X3TQ27"/>
<dbReference type="Gene3D" id="1.10.3550.10">
    <property type="entry name" value="eoxyguanosinetriphosphate triphosphohydrolase domain-like"/>
    <property type="match status" value="1"/>
</dbReference>
<dbReference type="InterPro" id="IPR003607">
    <property type="entry name" value="HD/PDEase_dom"/>
</dbReference>
<dbReference type="OrthoDB" id="9803619at2"/>
<proteinExistence type="predicted"/>
<evidence type="ECO:0000313" key="4">
    <source>
        <dbReference type="Proteomes" id="UP000053690"/>
    </source>
</evidence>
<accession>A0A0X3TQ27</accession>
<sequence length="445" mass="49795">MNWAQLLNTDTYDNKQEQAERPSYVIAADRITFSAPFRRLANKTQVHPLYDNDHLRHRLIHSEEVASVGRSIGMQVGVWLAEEKFIAPEDAHKVAGVVQAACLAHDVGNPPFGHSGEEAIGKWCSDKLRGDSPVLMGIAEDRWQEFEKFEGNAQGFRILTRLEMYRNQGGMRMPNAVLGAFMKYPMGAETSKRFKDKLAQPYVGAKKFGFFETERAYFTQAAQAMGLPEAQGPDGQSWWRRHPLVYLVEAADDICYNIVDLEDGYSAGDLSFKEVQGLLSAFANSPSSNQGGYSKFEEISYLRARAIGAAITACVDAFKANHAAILDGSFSDSLIGVSSRAKDFAKIEKLAREQLFKAPRKTRLEVKGRNVIRKVLDGLCPVYEELAQRNWQQDELPDYERQLINAVKLDLRDVVDAYTALHSLTDFVSGMTDRYAVQISDMLSG</sequence>
<dbReference type="InterPro" id="IPR006674">
    <property type="entry name" value="HD_domain"/>
</dbReference>
<reference evidence="4" key="1">
    <citation type="submission" date="2015-12" db="EMBL/GenBank/DDBJ databases">
        <authorList>
            <person name="Zhang G."/>
            <person name="Stingl U."/>
        </authorList>
    </citation>
    <scope>NUCLEOTIDE SEQUENCE [LARGE SCALE GENOMIC DNA]</scope>
    <source>
        <strain evidence="4">ZGT108</strain>
    </source>
</reference>
<evidence type="ECO:0000256" key="1">
    <source>
        <dbReference type="ARBA" id="ARBA00022801"/>
    </source>
</evidence>
<dbReference type="InterPro" id="IPR006261">
    <property type="entry name" value="dGTPase"/>
</dbReference>
<protein>
    <submittedName>
        <fullName evidence="3">Deoxyguanosinetriphosphate triphosphohydrolase</fullName>
    </submittedName>
</protein>
<dbReference type="EMBL" id="LQBP01000008">
    <property type="protein sequence ID" value="KUJ77858.1"/>
    <property type="molecule type" value="Genomic_DNA"/>
</dbReference>
<dbReference type="SMART" id="SM00471">
    <property type="entry name" value="HDc"/>
    <property type="match status" value="1"/>
</dbReference>
<dbReference type="CDD" id="cd00077">
    <property type="entry name" value="HDc"/>
    <property type="match status" value="1"/>
</dbReference>
<dbReference type="Proteomes" id="UP000053690">
    <property type="component" value="Unassembled WGS sequence"/>
</dbReference>
<evidence type="ECO:0000259" key="2">
    <source>
        <dbReference type="SMART" id="SM00471"/>
    </source>
</evidence>
<keyword evidence="1 3" id="KW-0378">Hydrolase</keyword>
<dbReference type="InterPro" id="IPR023293">
    <property type="entry name" value="dGTP_triP_hydro_central_sf"/>
</dbReference>
<dbReference type="InterPro" id="IPR027432">
    <property type="entry name" value="dGTP_triphosphohydrolase_C"/>
</dbReference>
<dbReference type="SUPFAM" id="SSF109604">
    <property type="entry name" value="HD-domain/PDEase-like"/>
    <property type="match status" value="1"/>
</dbReference>
<dbReference type="NCBIfam" id="TIGR01353">
    <property type="entry name" value="dGTP_triPase"/>
    <property type="match status" value="1"/>
</dbReference>
<dbReference type="Gene3D" id="1.10.3410.10">
    <property type="entry name" value="putative deoxyguanosinetriphosphate triphosphohydrolase like domain"/>
    <property type="match status" value="1"/>
</dbReference>
<feature type="domain" description="HD/PDEase" evidence="2">
    <location>
        <begin position="54"/>
        <end position="266"/>
    </location>
</feature>
<name>A0A0X3TQ27_9RHOB</name>